<dbReference type="PROSITE" id="PS50801">
    <property type="entry name" value="STAS"/>
    <property type="match status" value="1"/>
</dbReference>
<dbReference type="InterPro" id="IPR002645">
    <property type="entry name" value="STAS_dom"/>
</dbReference>
<comment type="caution">
    <text evidence="4">The sequence shown here is derived from an EMBL/GenBank/DDBJ whole genome shotgun (WGS) entry which is preliminary data.</text>
</comment>
<dbReference type="InterPro" id="IPR058548">
    <property type="entry name" value="MlaB-like_STAS"/>
</dbReference>
<dbReference type="InterPro" id="IPR036513">
    <property type="entry name" value="STAS_dom_sf"/>
</dbReference>
<name>A0A918NP65_9ACTN</name>
<dbReference type="CDD" id="cd07043">
    <property type="entry name" value="STAS_anti-anti-sigma_factors"/>
    <property type="match status" value="1"/>
</dbReference>
<evidence type="ECO:0000256" key="1">
    <source>
        <dbReference type="ARBA" id="ARBA00009013"/>
    </source>
</evidence>
<dbReference type="PANTHER" id="PTHR33495">
    <property type="entry name" value="ANTI-SIGMA FACTOR ANTAGONIST TM_1081-RELATED-RELATED"/>
    <property type="match status" value="1"/>
</dbReference>
<keyword evidence="5" id="KW-1185">Reference proteome</keyword>
<sequence>MELAGELDHRTAPQAHDALLALDLRPKQRLVLDLAAITFCYSSGLSVLIAARNLAPATDAAIALAMVPERVGRIIRIVGLDQVFPIHPTVQYAEDAWRSSTCPTATDLQKKAASARPMGLRPGAEATRSVSLLPGFAATSRDEDDRLADHRLLPHLRGWSRAGVDDGRRRPHAAQPTAAARAGCNSAGGRRRCGTTVEAVVVTAEVDPFSDLRGSRRAAVRWYVDA</sequence>
<dbReference type="SUPFAM" id="SSF52091">
    <property type="entry name" value="SpoIIaa-like"/>
    <property type="match status" value="1"/>
</dbReference>
<reference evidence="4" key="1">
    <citation type="journal article" date="2014" name="Int. J. Syst. Evol. Microbiol.">
        <title>Complete genome sequence of Corynebacterium casei LMG S-19264T (=DSM 44701T), isolated from a smear-ripened cheese.</title>
        <authorList>
            <consortium name="US DOE Joint Genome Institute (JGI-PGF)"/>
            <person name="Walter F."/>
            <person name="Albersmeier A."/>
            <person name="Kalinowski J."/>
            <person name="Ruckert C."/>
        </authorList>
    </citation>
    <scope>NUCLEOTIDE SEQUENCE</scope>
    <source>
        <strain evidence="4">JCM 4956</strain>
    </source>
</reference>
<protein>
    <recommendedName>
        <fullName evidence="2">Anti-sigma factor antagonist</fullName>
    </recommendedName>
</protein>
<comment type="similarity">
    <text evidence="1 2">Belongs to the anti-sigma-factor antagonist family.</text>
</comment>
<feature type="domain" description="STAS" evidence="3">
    <location>
        <begin position="1"/>
        <end position="100"/>
    </location>
</feature>
<dbReference type="InterPro" id="IPR003658">
    <property type="entry name" value="Anti-sigma_ant"/>
</dbReference>
<dbReference type="GO" id="GO:0043856">
    <property type="term" value="F:anti-sigma factor antagonist activity"/>
    <property type="evidence" value="ECO:0007669"/>
    <property type="project" value="InterPro"/>
</dbReference>
<dbReference type="EMBL" id="BMWD01000025">
    <property type="protein sequence ID" value="GGX84419.1"/>
    <property type="molecule type" value="Genomic_DNA"/>
</dbReference>
<proteinExistence type="inferred from homology"/>
<evidence type="ECO:0000313" key="4">
    <source>
        <dbReference type="EMBL" id="GGX84419.1"/>
    </source>
</evidence>
<dbReference type="NCBIfam" id="TIGR00377">
    <property type="entry name" value="ant_ant_sig"/>
    <property type="match status" value="1"/>
</dbReference>
<evidence type="ECO:0000256" key="2">
    <source>
        <dbReference type="RuleBase" id="RU003749"/>
    </source>
</evidence>
<dbReference type="AlphaFoldDB" id="A0A918NP65"/>
<dbReference type="Gene3D" id="3.30.750.24">
    <property type="entry name" value="STAS domain"/>
    <property type="match status" value="1"/>
</dbReference>
<dbReference type="Pfam" id="PF13466">
    <property type="entry name" value="STAS_2"/>
    <property type="match status" value="1"/>
</dbReference>
<accession>A0A918NP65</accession>
<evidence type="ECO:0000259" key="3">
    <source>
        <dbReference type="PROSITE" id="PS50801"/>
    </source>
</evidence>
<dbReference type="Proteomes" id="UP000645555">
    <property type="component" value="Unassembled WGS sequence"/>
</dbReference>
<evidence type="ECO:0000313" key="5">
    <source>
        <dbReference type="Proteomes" id="UP000645555"/>
    </source>
</evidence>
<dbReference type="PANTHER" id="PTHR33495:SF2">
    <property type="entry name" value="ANTI-SIGMA FACTOR ANTAGONIST TM_1081-RELATED"/>
    <property type="match status" value="1"/>
</dbReference>
<organism evidence="4 5">
    <name type="scientific">Streptomyces fructofermentans</name>
    <dbReference type="NCBI Taxonomy" id="152141"/>
    <lineage>
        <taxon>Bacteria</taxon>
        <taxon>Bacillati</taxon>
        <taxon>Actinomycetota</taxon>
        <taxon>Actinomycetes</taxon>
        <taxon>Kitasatosporales</taxon>
        <taxon>Streptomycetaceae</taxon>
        <taxon>Streptomyces</taxon>
    </lineage>
</organism>
<reference evidence="4" key="2">
    <citation type="submission" date="2020-09" db="EMBL/GenBank/DDBJ databases">
        <authorList>
            <person name="Sun Q."/>
            <person name="Ohkuma M."/>
        </authorList>
    </citation>
    <scope>NUCLEOTIDE SEQUENCE</scope>
    <source>
        <strain evidence="4">JCM 4956</strain>
    </source>
</reference>
<dbReference type="RefSeq" id="WP_190038724.1">
    <property type="nucleotide sequence ID" value="NZ_BMWD01000025.1"/>
</dbReference>
<gene>
    <name evidence="4" type="ORF">GCM10010515_60000</name>
</gene>